<accession>A0A2M4DCK8</accession>
<protein>
    <submittedName>
        <fullName evidence="2">Putative secreted protein</fullName>
    </submittedName>
</protein>
<proteinExistence type="predicted"/>
<organism evidence="2">
    <name type="scientific">Anopheles darlingi</name>
    <name type="common">Mosquito</name>
    <dbReference type="NCBI Taxonomy" id="43151"/>
    <lineage>
        <taxon>Eukaryota</taxon>
        <taxon>Metazoa</taxon>
        <taxon>Ecdysozoa</taxon>
        <taxon>Arthropoda</taxon>
        <taxon>Hexapoda</taxon>
        <taxon>Insecta</taxon>
        <taxon>Pterygota</taxon>
        <taxon>Neoptera</taxon>
        <taxon>Endopterygota</taxon>
        <taxon>Diptera</taxon>
        <taxon>Nematocera</taxon>
        <taxon>Culicoidea</taxon>
        <taxon>Culicidae</taxon>
        <taxon>Anophelinae</taxon>
        <taxon>Anopheles</taxon>
    </lineage>
</organism>
<keyword evidence="1" id="KW-0732">Signal</keyword>
<dbReference type="EMBL" id="GGFL01011144">
    <property type="protein sequence ID" value="MBW75322.1"/>
    <property type="molecule type" value="Transcribed_RNA"/>
</dbReference>
<feature type="chain" id="PRO_5014954243" evidence="1">
    <location>
        <begin position="27"/>
        <end position="74"/>
    </location>
</feature>
<dbReference type="AlphaFoldDB" id="A0A2M4DCK8"/>
<sequence length="74" mass="8488">MTQLLHRGVPLLLLLALHQPNPCTDMQSIRRRAERSSLQCRAIYRSRKSELSSSPFTIWEPTIPRLRSSSTARA</sequence>
<evidence type="ECO:0000256" key="1">
    <source>
        <dbReference type="SAM" id="SignalP"/>
    </source>
</evidence>
<name>A0A2M4DCK8_ANODA</name>
<evidence type="ECO:0000313" key="2">
    <source>
        <dbReference type="EMBL" id="MBW75322.1"/>
    </source>
</evidence>
<feature type="signal peptide" evidence="1">
    <location>
        <begin position="1"/>
        <end position="26"/>
    </location>
</feature>
<reference evidence="2" key="1">
    <citation type="submission" date="2018-01" db="EMBL/GenBank/DDBJ databases">
        <title>An insight into the sialome of Amazonian anophelines.</title>
        <authorList>
            <person name="Ribeiro J.M."/>
            <person name="Scarpassa V."/>
            <person name="Calvo E."/>
        </authorList>
    </citation>
    <scope>NUCLEOTIDE SEQUENCE</scope>
</reference>